<dbReference type="PANTHER" id="PTHR46082">
    <property type="entry name" value="ATP/GTP-BINDING PROTEIN-RELATED"/>
    <property type="match status" value="1"/>
</dbReference>
<dbReference type="Gene3D" id="3.40.50.1580">
    <property type="entry name" value="Nucleoside phosphorylase domain"/>
    <property type="match status" value="1"/>
</dbReference>
<keyword evidence="4" id="KW-1185">Reference proteome</keyword>
<evidence type="ECO:0000259" key="1">
    <source>
        <dbReference type="Pfam" id="PF01048"/>
    </source>
</evidence>
<dbReference type="GO" id="GO:0009116">
    <property type="term" value="P:nucleoside metabolic process"/>
    <property type="evidence" value="ECO:0007669"/>
    <property type="project" value="InterPro"/>
</dbReference>
<evidence type="ECO:0000313" key="4">
    <source>
        <dbReference type="Proteomes" id="UP000054771"/>
    </source>
</evidence>
<feature type="domain" description="DUF7580" evidence="2">
    <location>
        <begin position="259"/>
        <end position="581"/>
    </location>
</feature>
<dbReference type="InterPro" id="IPR035994">
    <property type="entry name" value="Nucleoside_phosphorylase_sf"/>
</dbReference>
<evidence type="ECO:0000259" key="2">
    <source>
        <dbReference type="Pfam" id="PF24476"/>
    </source>
</evidence>
<dbReference type="PANTHER" id="PTHR46082:SF6">
    <property type="entry name" value="AAA+ ATPASE DOMAIN-CONTAINING PROTEIN-RELATED"/>
    <property type="match status" value="1"/>
</dbReference>
<feature type="domain" description="Nucleoside phosphorylase" evidence="1">
    <location>
        <begin position="634"/>
        <end position="748"/>
    </location>
</feature>
<dbReference type="GO" id="GO:0003824">
    <property type="term" value="F:catalytic activity"/>
    <property type="evidence" value="ECO:0007669"/>
    <property type="project" value="InterPro"/>
</dbReference>
<name>A0A0U5FSU2_ASPCI</name>
<dbReference type="OrthoDB" id="20872at2759"/>
<evidence type="ECO:0000313" key="3">
    <source>
        <dbReference type="EMBL" id="CEL01326.1"/>
    </source>
</evidence>
<organism evidence="3 4">
    <name type="scientific">Aspergillus calidoustus</name>
    <dbReference type="NCBI Taxonomy" id="454130"/>
    <lineage>
        <taxon>Eukaryota</taxon>
        <taxon>Fungi</taxon>
        <taxon>Dikarya</taxon>
        <taxon>Ascomycota</taxon>
        <taxon>Pezizomycotina</taxon>
        <taxon>Eurotiomycetes</taxon>
        <taxon>Eurotiomycetidae</taxon>
        <taxon>Eurotiales</taxon>
        <taxon>Aspergillaceae</taxon>
        <taxon>Aspergillus</taxon>
        <taxon>Aspergillus subgen. Nidulantes</taxon>
    </lineage>
</organism>
<dbReference type="InterPro" id="IPR000845">
    <property type="entry name" value="Nucleoside_phosphorylase_d"/>
</dbReference>
<reference evidence="4" key="1">
    <citation type="journal article" date="2016" name="Genome Announc.">
        <title>Draft genome sequences of fungus Aspergillus calidoustus.</title>
        <authorList>
            <person name="Horn F."/>
            <person name="Linde J."/>
            <person name="Mattern D.J."/>
            <person name="Walther G."/>
            <person name="Guthke R."/>
            <person name="Scherlach K."/>
            <person name="Martin K."/>
            <person name="Brakhage A.A."/>
            <person name="Petzke L."/>
            <person name="Valiante V."/>
        </authorList>
    </citation>
    <scope>NUCLEOTIDE SEQUENCE [LARGE SCALE GENOMIC DNA]</scope>
    <source>
        <strain evidence="4">SF006504</strain>
    </source>
</reference>
<dbReference type="STRING" id="454130.A0A0U5FSU2"/>
<dbReference type="EMBL" id="CDMC01000001">
    <property type="protein sequence ID" value="CEL01326.1"/>
    <property type="molecule type" value="Genomic_DNA"/>
</dbReference>
<dbReference type="Pfam" id="PF01048">
    <property type="entry name" value="PNP_UDP_1"/>
    <property type="match status" value="1"/>
</dbReference>
<dbReference type="InterPro" id="IPR056002">
    <property type="entry name" value="DUF7580"/>
</dbReference>
<sequence>MSAVETQESSVLAPPFVKLHRQAIYTMSRTVKRGWDGFRSYFGQLVGVGNDNAASNDSSHKGGWASLQALRSHLAGKLVGFKRNDSSISRGLSPLVQNDATFFETDLRYIFTIIPTAVGISDKDYEVLDQASHDFLSLLDRMVNECFIIRSKPLWTHEAKRESRNTTLGKCYPRLRAVVSHVEASDNQFNLITGEGPSLFVLPEGLARNIALEYLAHVKNTLDLSVNGAWKEETLQSSQLPPTDLSTQDVLSGRHRAPPKHASIIVNTLFRDIQQRNCGSAHEVRLKVPKDWRLGPATTLNMLLSCCVDQYCWHRTECVTSRARISERRMDGVCAAIQRAKERKRNIYLLLDREGLSDISDEMPEIASATHLLTAETLGELLNQKALTPLTSADYGARTVVKKLSSHDKAVLALSLAKCLLEFFNDDMEVASRSWNPDKIYFVKSTKSRREDRTAYISLEPSFQHVGLPQDTIELGNPIILSFAKLLLEIKFGERITARIDFESTENLLTWAEMCKLLDRMEKTEGSNYLRAVKGCLYLHSHCNVAMRQVQDPADEMILGDVIRNTIQEQIVRELELMVHPESSKRKRRDSVSELPLSKKLFISTPAPCNAQRIEVPPRNDTPFAEPGSRTDFDIAIICAIPLEFDAIAAAVDEFWDRDYGKAVGDTNIYTNARIGKYNVAILVLSEIGKVSAATACTHIQQSYPAVDLVLVSGICGGVPFPGNSKEVLLGDVIISRHVVQYDLGRLYANGFKMRDTVQDTFGRPSENVRNLLSLFDTNRGLRRLENLASSHLQELQARAIQGSQQGGYEYPGASQDQLYQPRYEHLCHGPSPTRPLEAPKASACTHSKSRRTLCDDAGCDSAQLVPRDRLQLKKKQEEAGLVKEAQAPSIFVGTVGSGDTVMKSGEKRDDIASTHGLLAFEMEGAGVWGKMPCLIIKGICDYADSHKNKDWQNFSAATAASVTKALLSLYTQPDKQAAA</sequence>
<proteinExistence type="predicted"/>
<gene>
    <name evidence="3" type="ORF">ASPCAL00912</name>
</gene>
<dbReference type="SUPFAM" id="SSF53167">
    <property type="entry name" value="Purine and uridine phosphorylases"/>
    <property type="match status" value="1"/>
</dbReference>
<accession>A0A0U5FSU2</accession>
<dbReference type="InterPro" id="IPR053137">
    <property type="entry name" value="NLR-like"/>
</dbReference>
<dbReference type="Pfam" id="PF24476">
    <property type="entry name" value="DUF7580"/>
    <property type="match status" value="1"/>
</dbReference>
<dbReference type="Proteomes" id="UP000054771">
    <property type="component" value="Unassembled WGS sequence"/>
</dbReference>
<protein>
    <submittedName>
        <fullName evidence="3">Uncharacterized protein</fullName>
    </submittedName>
</protein>
<dbReference type="AlphaFoldDB" id="A0A0U5FSU2"/>